<evidence type="ECO:0000259" key="5">
    <source>
        <dbReference type="Pfam" id="PF14905"/>
    </source>
</evidence>
<dbReference type="PANTHER" id="PTHR40980">
    <property type="entry name" value="PLUG DOMAIN-CONTAINING PROTEIN"/>
    <property type="match status" value="1"/>
</dbReference>
<evidence type="ECO:0000256" key="3">
    <source>
        <dbReference type="ARBA" id="ARBA00023237"/>
    </source>
</evidence>
<sequence length="609" mass="67073">MEIITTPPAKYDGEGTAGIINIVLKKGVDRGLNGRASAAAGNRNSNLSGSLNFKKGKFGATSSFSAGVNNGPTLGLVDRVGFTSQGPTHLTQSTTGSRKGQSYFGTLGFDYDLNEHQSLSLAGSSYGYNGFNDGSLFTRFEAPNANTAVFTRATDSRYKNFNGEVTGTYTRTFAQARREWSVLGQVARNSGHNDYDFDQFSGSDVALEPGLANYRERSRSRMPSLEVTAQTDFVQPLGEKQTLETGLKAIWRRTESVADVEGFTQGVTSDFVPLPARGTDFTYDQNVQSAYATYSFAASKKLNLSLGSRLERTAIAAQFRTTDTGFERSYLSLLPNTFAQYALSESSSMRLAYSRRITRPYIYYLNPYVNRNDPQNIFFGNPNLKPELTDSYELSYNTNGKAGSLNVSGSMRRTGNSILTVRKPTDEAGVTATTFANVANEATYQLNFYGSTKPVPKWDISGGPNLEYVVRRSPTLGLERRGFSASLNLNTSYKLPKSFTVQAFFYGSLPSPELQGRDLGYMYSSLGVKKLLFKDKADLTVNVSNPFNRYTAYGSTLSTAFLEERQEYRSYQRGFRVSFGYRFGQEQQSKRRKSISNDDVKGGGSKQGG</sequence>
<evidence type="ECO:0000256" key="2">
    <source>
        <dbReference type="ARBA" id="ARBA00023136"/>
    </source>
</evidence>
<reference evidence="7" key="1">
    <citation type="journal article" date="2019" name="Int. J. Syst. Evol. Microbiol.">
        <title>The Global Catalogue of Microorganisms (GCM) 10K type strain sequencing project: providing services to taxonomists for standard genome sequencing and annotation.</title>
        <authorList>
            <consortium name="The Broad Institute Genomics Platform"/>
            <consortium name="The Broad Institute Genome Sequencing Center for Infectious Disease"/>
            <person name="Wu L."/>
            <person name="Ma J."/>
        </authorList>
    </citation>
    <scope>NUCLEOTIDE SEQUENCE [LARGE SCALE GENOMIC DNA]</scope>
    <source>
        <strain evidence="7">JCM 19635</strain>
    </source>
</reference>
<dbReference type="Gene3D" id="2.40.170.20">
    <property type="entry name" value="TonB-dependent receptor, beta-barrel domain"/>
    <property type="match status" value="1"/>
</dbReference>
<dbReference type="PANTHER" id="PTHR40980:SF4">
    <property type="entry name" value="TONB-DEPENDENT RECEPTOR-LIKE BETA-BARREL DOMAIN-CONTAINING PROTEIN"/>
    <property type="match status" value="1"/>
</dbReference>
<name>A0ABW2UA08_9BACT</name>
<feature type="region of interest" description="Disordered" evidence="4">
    <location>
        <begin position="585"/>
        <end position="609"/>
    </location>
</feature>
<dbReference type="InterPro" id="IPR041700">
    <property type="entry name" value="OMP_b-brl_3"/>
</dbReference>
<dbReference type="InterPro" id="IPR036942">
    <property type="entry name" value="Beta-barrel_TonB_sf"/>
</dbReference>
<evidence type="ECO:0000313" key="7">
    <source>
        <dbReference type="Proteomes" id="UP001596513"/>
    </source>
</evidence>
<accession>A0ABW2UA08</accession>
<keyword evidence="7" id="KW-1185">Reference proteome</keyword>
<evidence type="ECO:0000313" key="6">
    <source>
        <dbReference type="EMBL" id="MFC7670363.1"/>
    </source>
</evidence>
<dbReference type="Pfam" id="PF14905">
    <property type="entry name" value="OMP_b-brl_3"/>
    <property type="match status" value="1"/>
</dbReference>
<keyword evidence="3" id="KW-0998">Cell outer membrane</keyword>
<comment type="subcellular location">
    <subcellularLocation>
        <location evidence="1">Cell outer membrane</location>
    </subcellularLocation>
</comment>
<dbReference type="SUPFAM" id="SSF56935">
    <property type="entry name" value="Porins"/>
    <property type="match status" value="1"/>
</dbReference>
<evidence type="ECO:0000256" key="4">
    <source>
        <dbReference type="SAM" id="MobiDB-lite"/>
    </source>
</evidence>
<protein>
    <submittedName>
        <fullName evidence="6">TonB-dependent receptor domain-containing protein</fullName>
    </submittedName>
</protein>
<comment type="caution">
    <text evidence="6">The sequence shown here is derived from an EMBL/GenBank/DDBJ whole genome shotgun (WGS) entry which is preliminary data.</text>
</comment>
<keyword evidence="2" id="KW-0472">Membrane</keyword>
<feature type="domain" description="Outer membrane protein beta-barrel" evidence="5">
    <location>
        <begin position="171"/>
        <end position="581"/>
    </location>
</feature>
<organism evidence="6 7">
    <name type="scientific">Hymenobacter humi</name>
    <dbReference type="NCBI Taxonomy" id="1411620"/>
    <lineage>
        <taxon>Bacteria</taxon>
        <taxon>Pseudomonadati</taxon>
        <taxon>Bacteroidota</taxon>
        <taxon>Cytophagia</taxon>
        <taxon>Cytophagales</taxon>
        <taxon>Hymenobacteraceae</taxon>
        <taxon>Hymenobacter</taxon>
    </lineage>
</organism>
<evidence type="ECO:0000256" key="1">
    <source>
        <dbReference type="ARBA" id="ARBA00004442"/>
    </source>
</evidence>
<proteinExistence type="predicted"/>
<gene>
    <name evidence="6" type="ORF">ACFQT0_25595</name>
</gene>
<keyword evidence="6" id="KW-0675">Receptor</keyword>
<dbReference type="RefSeq" id="WP_380205812.1">
    <property type="nucleotide sequence ID" value="NZ_JBHTEK010000001.1"/>
</dbReference>
<dbReference type="Proteomes" id="UP001596513">
    <property type="component" value="Unassembled WGS sequence"/>
</dbReference>
<dbReference type="EMBL" id="JBHTEK010000001">
    <property type="protein sequence ID" value="MFC7670363.1"/>
    <property type="molecule type" value="Genomic_DNA"/>
</dbReference>